<name>A0A7S0VAD4_9CHLO</name>
<protein>
    <submittedName>
        <fullName evidence="1">Uncharacterized protein</fullName>
    </submittedName>
</protein>
<dbReference type="EMBL" id="HBFM01025964">
    <property type="protein sequence ID" value="CAD8783719.1"/>
    <property type="molecule type" value="Transcribed_RNA"/>
</dbReference>
<accession>A0A7S0VAD4</accession>
<dbReference type="AlphaFoldDB" id="A0A7S0VAD4"/>
<gene>
    <name evidence="1" type="ORF">PPAR00522_LOCUS16791</name>
</gene>
<proteinExistence type="predicted"/>
<evidence type="ECO:0000313" key="1">
    <source>
        <dbReference type="EMBL" id="CAD8783719.1"/>
    </source>
</evidence>
<organism evidence="1">
    <name type="scientific">Polytomella parva</name>
    <dbReference type="NCBI Taxonomy" id="51329"/>
    <lineage>
        <taxon>Eukaryota</taxon>
        <taxon>Viridiplantae</taxon>
        <taxon>Chlorophyta</taxon>
        <taxon>core chlorophytes</taxon>
        <taxon>Chlorophyceae</taxon>
        <taxon>CS clade</taxon>
        <taxon>Chlamydomonadales</taxon>
        <taxon>Chlamydomonadaceae</taxon>
        <taxon>Polytomella</taxon>
    </lineage>
</organism>
<reference evidence="1" key="1">
    <citation type="submission" date="2021-01" db="EMBL/GenBank/DDBJ databases">
        <authorList>
            <person name="Corre E."/>
            <person name="Pelletier E."/>
            <person name="Niang G."/>
            <person name="Scheremetjew M."/>
            <person name="Finn R."/>
            <person name="Kale V."/>
            <person name="Holt S."/>
            <person name="Cochrane G."/>
            <person name="Meng A."/>
            <person name="Brown T."/>
            <person name="Cohen L."/>
        </authorList>
    </citation>
    <scope>NUCLEOTIDE SEQUENCE</scope>
    <source>
        <strain evidence="1">SAG 63-3</strain>
    </source>
</reference>
<sequence length="99" mass="11324">MKKEVLVDVSKEESEGIVSLRSKMIKFKSIFEDKNEIKDEVMDAPKTFSLFENVSENLKKYWKKATTHFEAIVPSCKYSDAKSETMNSASKIHSLGLML</sequence>